<protein>
    <submittedName>
        <fullName evidence="4">Pimeloyl-ACP methyl ester carboxylesterase</fullName>
    </submittedName>
</protein>
<dbReference type="Pfam" id="PF00561">
    <property type="entry name" value="Abhydrolase_1"/>
    <property type="match status" value="1"/>
</dbReference>
<dbReference type="PANTHER" id="PTHR43798">
    <property type="entry name" value="MONOACYLGLYCEROL LIPASE"/>
    <property type="match status" value="1"/>
</dbReference>
<dbReference type="Gene3D" id="1.10.1200.10">
    <property type="entry name" value="ACP-like"/>
    <property type="match status" value="1"/>
</dbReference>
<feature type="domain" description="Carrier" evidence="3">
    <location>
        <begin position="11"/>
        <end position="86"/>
    </location>
</feature>
<dbReference type="SUPFAM" id="SSF47336">
    <property type="entry name" value="ACP-like"/>
    <property type="match status" value="1"/>
</dbReference>
<dbReference type="Proteomes" id="UP000199011">
    <property type="component" value="Unassembled WGS sequence"/>
</dbReference>
<proteinExistence type="predicted"/>
<dbReference type="InterPro" id="IPR036736">
    <property type="entry name" value="ACP-like_sf"/>
</dbReference>
<dbReference type="GO" id="GO:0031177">
    <property type="term" value="F:phosphopantetheine binding"/>
    <property type="evidence" value="ECO:0007669"/>
    <property type="project" value="InterPro"/>
</dbReference>
<dbReference type="InterPro" id="IPR029058">
    <property type="entry name" value="AB_hydrolase_fold"/>
</dbReference>
<dbReference type="AlphaFoldDB" id="A0A1I4ZHG2"/>
<dbReference type="STRING" id="53341.SAMN05421579_10654"/>
<dbReference type="Gene3D" id="3.40.50.1820">
    <property type="entry name" value="alpha/beta hydrolase"/>
    <property type="match status" value="1"/>
</dbReference>
<organism evidence="4 5">
    <name type="scientific">Xenorhabdus japonica</name>
    <dbReference type="NCBI Taxonomy" id="53341"/>
    <lineage>
        <taxon>Bacteria</taxon>
        <taxon>Pseudomonadati</taxon>
        <taxon>Pseudomonadota</taxon>
        <taxon>Gammaproteobacteria</taxon>
        <taxon>Enterobacterales</taxon>
        <taxon>Morganellaceae</taxon>
        <taxon>Xenorhabdus</taxon>
    </lineage>
</organism>
<dbReference type="InterPro" id="IPR009081">
    <property type="entry name" value="PP-bd_ACP"/>
</dbReference>
<dbReference type="InterPro" id="IPR050266">
    <property type="entry name" value="AB_hydrolase_sf"/>
</dbReference>
<dbReference type="RefSeq" id="WP_245737289.1">
    <property type="nucleotide sequence ID" value="NZ_CAWRAH010000055.1"/>
</dbReference>
<evidence type="ECO:0000256" key="2">
    <source>
        <dbReference type="ARBA" id="ARBA00022553"/>
    </source>
</evidence>
<dbReference type="SUPFAM" id="SSF53474">
    <property type="entry name" value="alpha/beta-Hydrolases"/>
    <property type="match status" value="1"/>
</dbReference>
<keyword evidence="2" id="KW-0597">Phosphoprotein</keyword>
<evidence type="ECO:0000256" key="1">
    <source>
        <dbReference type="ARBA" id="ARBA00022450"/>
    </source>
</evidence>
<keyword evidence="1" id="KW-0596">Phosphopantetheine</keyword>
<sequence>MTMSSLQSQNHKLNNTENEVLKICKEVLLVESMDTKDDFFSLGADSISLVEIQIFIEQNLGKKIDWSDVLRFRNVESLAAFIDSTHRLPPQDKRKIEWRGVKYAFRVIGDINTDTTALGAKTAVPKLIIAGGFQDMYSLPHLEYLLKDDGPLIMVDLPGTGSADNIPDNESFEFLAECARHVLDVLSLQTINLIGISYGGSTALEFAYRWPERINKAVLIGVALTQPPHIQDRLNTALQLLSEGKYDESIEKIISSILCLEPGTDILGKDTTYRLLKTTLQESTQQQGERYESLQTRLLNQKKYERADNFNKPMLFTTGEYDIITPPENVKYCASIFPNSTFTTIKKSDHLVMVERPDVLADLLIRFFNGKDFTNTNYLNEIELVN</sequence>
<dbReference type="InterPro" id="IPR020806">
    <property type="entry name" value="PKS_PP-bd"/>
</dbReference>
<dbReference type="PROSITE" id="PS50075">
    <property type="entry name" value="CARRIER"/>
    <property type="match status" value="1"/>
</dbReference>
<keyword evidence="5" id="KW-1185">Reference proteome</keyword>
<dbReference type="SMART" id="SM00823">
    <property type="entry name" value="PKS_PP"/>
    <property type="match status" value="1"/>
</dbReference>
<dbReference type="Pfam" id="PF00550">
    <property type="entry name" value="PP-binding"/>
    <property type="match status" value="1"/>
</dbReference>
<gene>
    <name evidence="4" type="ORF">SAMN05421579_10654</name>
</gene>
<evidence type="ECO:0000313" key="4">
    <source>
        <dbReference type="EMBL" id="SFN49704.1"/>
    </source>
</evidence>
<reference evidence="5" key="1">
    <citation type="submission" date="2016-10" db="EMBL/GenBank/DDBJ databases">
        <authorList>
            <person name="Varghese N."/>
            <person name="Submissions S."/>
        </authorList>
    </citation>
    <scope>NUCLEOTIDE SEQUENCE [LARGE SCALE GENOMIC DNA]</scope>
    <source>
        <strain evidence="5">DSM 16522</strain>
    </source>
</reference>
<dbReference type="PRINTS" id="PR00111">
    <property type="entry name" value="ABHYDROLASE"/>
</dbReference>
<evidence type="ECO:0000313" key="5">
    <source>
        <dbReference type="Proteomes" id="UP000199011"/>
    </source>
</evidence>
<name>A0A1I4ZHG2_9GAMM</name>
<dbReference type="EMBL" id="FOVO01000006">
    <property type="protein sequence ID" value="SFN49704.1"/>
    <property type="molecule type" value="Genomic_DNA"/>
</dbReference>
<evidence type="ECO:0000259" key="3">
    <source>
        <dbReference type="PROSITE" id="PS50075"/>
    </source>
</evidence>
<accession>A0A1I4ZHG2</accession>
<dbReference type="InterPro" id="IPR000073">
    <property type="entry name" value="AB_hydrolase_1"/>
</dbReference>